<dbReference type="VEuPathDB" id="TrichDB:TRFO_27920"/>
<evidence type="ECO:0000313" key="2">
    <source>
        <dbReference type="Proteomes" id="UP000179807"/>
    </source>
</evidence>
<organism evidence="1 2">
    <name type="scientific">Tritrichomonas foetus</name>
    <dbReference type="NCBI Taxonomy" id="1144522"/>
    <lineage>
        <taxon>Eukaryota</taxon>
        <taxon>Metamonada</taxon>
        <taxon>Parabasalia</taxon>
        <taxon>Tritrichomonadida</taxon>
        <taxon>Tritrichomonadidae</taxon>
        <taxon>Tritrichomonas</taxon>
    </lineage>
</organism>
<proteinExistence type="predicted"/>
<dbReference type="EMBL" id="MLAK01000788">
    <property type="protein sequence ID" value="OHT04589.1"/>
    <property type="molecule type" value="Genomic_DNA"/>
</dbReference>
<reference evidence="1" key="1">
    <citation type="submission" date="2016-10" db="EMBL/GenBank/DDBJ databases">
        <authorList>
            <person name="Benchimol M."/>
            <person name="Almeida L.G."/>
            <person name="Vasconcelos A.T."/>
            <person name="Perreira-Neves A."/>
            <person name="Rosa I.A."/>
            <person name="Tasca T."/>
            <person name="Bogo M.R."/>
            <person name="de Souza W."/>
        </authorList>
    </citation>
    <scope>NUCLEOTIDE SEQUENCE [LARGE SCALE GENOMIC DNA]</scope>
    <source>
        <strain evidence="1">K</strain>
    </source>
</reference>
<dbReference type="Gene3D" id="1.10.238.10">
    <property type="entry name" value="EF-hand"/>
    <property type="match status" value="1"/>
</dbReference>
<dbReference type="Proteomes" id="UP000179807">
    <property type="component" value="Unassembled WGS sequence"/>
</dbReference>
<name>A0A1J4K511_9EUKA</name>
<sequence length="177" mass="20573">MEKTKIDYALLIETFRQYDTEECGILSYSQYEELTKSMNICENNSDYVKIAYKALCTIYKNVEIGINFENVRLIYESASTKIKTKLNSLILFRGVDDDRDGRIDSHQFKRIALLVNSSLTDCQINQLFQKCSPDEKETVSYSHVARKVFHVSMTLDEDPYSMKLMKYSHLSNTCLLI</sequence>
<comment type="caution">
    <text evidence="1">The sequence shown here is derived from an EMBL/GenBank/DDBJ whole genome shotgun (WGS) entry which is preliminary data.</text>
</comment>
<keyword evidence="2" id="KW-1185">Reference proteome</keyword>
<dbReference type="InterPro" id="IPR011992">
    <property type="entry name" value="EF-hand-dom_pair"/>
</dbReference>
<dbReference type="SUPFAM" id="SSF47473">
    <property type="entry name" value="EF-hand"/>
    <property type="match status" value="1"/>
</dbReference>
<evidence type="ECO:0000313" key="1">
    <source>
        <dbReference type="EMBL" id="OHT04589.1"/>
    </source>
</evidence>
<dbReference type="RefSeq" id="XP_068357725.1">
    <property type="nucleotide sequence ID" value="XM_068505853.1"/>
</dbReference>
<evidence type="ECO:0008006" key="3">
    <source>
        <dbReference type="Google" id="ProtNLM"/>
    </source>
</evidence>
<dbReference type="AlphaFoldDB" id="A0A1J4K511"/>
<gene>
    <name evidence="1" type="ORF">TRFO_27920</name>
</gene>
<accession>A0A1J4K511</accession>
<dbReference type="GeneID" id="94840557"/>
<protein>
    <recommendedName>
        <fullName evidence="3">EF-hand domain-containing protein</fullName>
    </recommendedName>
</protein>